<dbReference type="Gene3D" id="3.40.50.1000">
    <property type="entry name" value="HAD superfamily/HAD-like"/>
    <property type="match status" value="1"/>
</dbReference>
<dbReference type="Gene3D" id="1.10.150.240">
    <property type="entry name" value="Putative phosphatase, domain 2"/>
    <property type="match status" value="1"/>
</dbReference>
<dbReference type="Proteomes" id="UP000019063">
    <property type="component" value="Unassembled WGS sequence"/>
</dbReference>
<proteinExistence type="inferred from homology"/>
<dbReference type="GO" id="GO:0006281">
    <property type="term" value="P:DNA repair"/>
    <property type="evidence" value="ECO:0007669"/>
    <property type="project" value="TreeGrafter"/>
</dbReference>
<evidence type="ECO:0000256" key="2">
    <source>
        <dbReference type="ARBA" id="ARBA00004818"/>
    </source>
</evidence>
<dbReference type="InterPro" id="IPR050155">
    <property type="entry name" value="HAD-like_hydrolase_sf"/>
</dbReference>
<dbReference type="RefSeq" id="WP_338110913.1">
    <property type="nucleotide sequence ID" value="NZ_AQQW01000003.1"/>
</dbReference>
<evidence type="ECO:0000256" key="4">
    <source>
        <dbReference type="ARBA" id="ARBA00013078"/>
    </source>
</evidence>
<keyword evidence="5" id="KW-0378">Hydrolase</keyword>
<dbReference type="GO" id="GO:0008967">
    <property type="term" value="F:phosphoglycolate phosphatase activity"/>
    <property type="evidence" value="ECO:0007669"/>
    <property type="project" value="UniProtKB-EC"/>
</dbReference>
<dbReference type="InterPro" id="IPR041492">
    <property type="entry name" value="HAD_2"/>
</dbReference>
<name>W4HMW3_9RHOB</name>
<evidence type="ECO:0000256" key="1">
    <source>
        <dbReference type="ARBA" id="ARBA00000830"/>
    </source>
</evidence>
<dbReference type="InterPro" id="IPR036412">
    <property type="entry name" value="HAD-like_sf"/>
</dbReference>
<evidence type="ECO:0000313" key="5">
    <source>
        <dbReference type="EMBL" id="ETW13758.1"/>
    </source>
</evidence>
<dbReference type="eggNOG" id="COG0546">
    <property type="taxonomic scope" value="Bacteria"/>
</dbReference>
<organism evidence="5 6">
    <name type="scientific">Roseivivax marinus</name>
    <dbReference type="NCBI Taxonomy" id="1379903"/>
    <lineage>
        <taxon>Bacteria</taxon>
        <taxon>Pseudomonadati</taxon>
        <taxon>Pseudomonadota</taxon>
        <taxon>Alphaproteobacteria</taxon>
        <taxon>Rhodobacterales</taxon>
        <taxon>Roseobacteraceae</taxon>
        <taxon>Roseivivax</taxon>
    </lineage>
</organism>
<dbReference type="InterPro" id="IPR023214">
    <property type="entry name" value="HAD_sf"/>
</dbReference>
<dbReference type="STRING" id="1379903.ATO8_06996"/>
<dbReference type="SFLD" id="SFLDS00003">
    <property type="entry name" value="Haloacid_Dehalogenase"/>
    <property type="match status" value="1"/>
</dbReference>
<dbReference type="InterPro" id="IPR006439">
    <property type="entry name" value="HAD-SF_hydro_IA"/>
</dbReference>
<reference evidence="5 6" key="1">
    <citation type="journal article" date="2014" name="Antonie Van Leeuwenhoek">
        <title>Roseivivax atlanticus sp. nov., isolated from surface seawater of the Atlantic Ocean.</title>
        <authorList>
            <person name="Li G."/>
            <person name="Lai Q."/>
            <person name="Liu X."/>
            <person name="Sun F."/>
            <person name="Shao Z."/>
        </authorList>
    </citation>
    <scope>NUCLEOTIDE SEQUENCE [LARGE SCALE GENOMIC DNA]</scope>
    <source>
        <strain evidence="5 6">22II-s10s</strain>
    </source>
</reference>
<evidence type="ECO:0000313" key="6">
    <source>
        <dbReference type="Proteomes" id="UP000019063"/>
    </source>
</evidence>
<dbReference type="PANTHER" id="PTHR43434:SF1">
    <property type="entry name" value="PHOSPHOGLYCOLATE PHOSPHATASE"/>
    <property type="match status" value="1"/>
</dbReference>
<evidence type="ECO:0000256" key="3">
    <source>
        <dbReference type="ARBA" id="ARBA00006171"/>
    </source>
</evidence>
<accession>W4HMW3</accession>
<dbReference type="PANTHER" id="PTHR43434">
    <property type="entry name" value="PHOSPHOGLYCOLATE PHOSPHATASE"/>
    <property type="match status" value="1"/>
</dbReference>
<sequence length="239" mass="23961">MDLNLPAPRGILFDKDGTLFGFDATWSAFGAAVVDDLGGSAPETRAAVAGALGFDLGAGRFHPDSPVVAGTADEVAHRLAPHCPGQTPAEVAAWLDARAADIAPVPAAPLGPLLDRLAGLGAVLGVVTNDATEAACVQLRAAGVIGRFAFIAGYDAGHGAKPAPGPLRAFAEASDLRPSEVAMVGDSLHDLHAARAAGMRAVAVLTGPVGADVLAPHADLVLPDVSHLPDALFGAARSD</sequence>
<dbReference type="SUPFAM" id="SSF56784">
    <property type="entry name" value="HAD-like"/>
    <property type="match status" value="1"/>
</dbReference>
<gene>
    <name evidence="5" type="ORF">ATO8_06996</name>
</gene>
<dbReference type="GO" id="GO:0005829">
    <property type="term" value="C:cytosol"/>
    <property type="evidence" value="ECO:0007669"/>
    <property type="project" value="TreeGrafter"/>
</dbReference>
<dbReference type="EMBL" id="AQQW01000003">
    <property type="protein sequence ID" value="ETW13758.1"/>
    <property type="molecule type" value="Genomic_DNA"/>
</dbReference>
<comment type="caution">
    <text evidence="5">The sequence shown here is derived from an EMBL/GenBank/DDBJ whole genome shotgun (WGS) entry which is preliminary data.</text>
</comment>
<comment type="similarity">
    <text evidence="3">Belongs to the HAD-like hydrolase superfamily. CbbY/CbbZ/Gph/YieH family.</text>
</comment>
<dbReference type="InterPro" id="IPR023198">
    <property type="entry name" value="PGP-like_dom2"/>
</dbReference>
<comment type="pathway">
    <text evidence="2">Organic acid metabolism; glycolate biosynthesis; glycolate from 2-phosphoglycolate: step 1/1.</text>
</comment>
<protein>
    <recommendedName>
        <fullName evidence="4">phosphoglycolate phosphatase</fullName>
        <ecNumber evidence="4">3.1.3.18</ecNumber>
    </recommendedName>
</protein>
<dbReference type="SFLD" id="SFLDG01129">
    <property type="entry name" value="C1.5:_HAD__Beta-PGM__Phosphata"/>
    <property type="match status" value="1"/>
</dbReference>
<dbReference type="Pfam" id="PF13419">
    <property type="entry name" value="HAD_2"/>
    <property type="match status" value="1"/>
</dbReference>
<keyword evidence="6" id="KW-1185">Reference proteome</keyword>
<comment type="catalytic activity">
    <reaction evidence="1">
        <text>2-phosphoglycolate + H2O = glycolate + phosphate</text>
        <dbReference type="Rhea" id="RHEA:14369"/>
        <dbReference type="ChEBI" id="CHEBI:15377"/>
        <dbReference type="ChEBI" id="CHEBI:29805"/>
        <dbReference type="ChEBI" id="CHEBI:43474"/>
        <dbReference type="ChEBI" id="CHEBI:58033"/>
        <dbReference type="EC" id="3.1.3.18"/>
    </reaction>
</comment>
<dbReference type="EC" id="3.1.3.18" evidence="4"/>
<dbReference type="NCBIfam" id="TIGR01549">
    <property type="entry name" value="HAD-SF-IA-v1"/>
    <property type="match status" value="1"/>
</dbReference>
<dbReference type="AlphaFoldDB" id="W4HMW3"/>